<keyword evidence="6 8" id="KW-0560">Oxidoreductase</keyword>
<protein>
    <recommendedName>
        <fullName evidence="3 8">Dihydrofolate reductase</fullName>
        <ecNumber evidence="3 8">1.5.1.3</ecNumber>
    </recommendedName>
</protein>
<evidence type="ECO:0000256" key="2">
    <source>
        <dbReference type="ARBA" id="ARBA00009539"/>
    </source>
</evidence>
<evidence type="ECO:0000256" key="1">
    <source>
        <dbReference type="ARBA" id="ARBA00004903"/>
    </source>
</evidence>
<dbReference type="PRINTS" id="PR00070">
    <property type="entry name" value="DHFR"/>
</dbReference>
<evidence type="ECO:0000256" key="4">
    <source>
        <dbReference type="ARBA" id="ARBA00022563"/>
    </source>
</evidence>
<dbReference type="FunFam" id="3.40.430.10:FF:000001">
    <property type="entry name" value="Dihydrofolate reductase"/>
    <property type="match status" value="1"/>
</dbReference>
<dbReference type="CDD" id="cd00209">
    <property type="entry name" value="DHFR"/>
    <property type="match status" value="1"/>
</dbReference>
<dbReference type="UniPathway" id="UPA00077">
    <property type="reaction ID" value="UER00158"/>
</dbReference>
<proteinExistence type="inferred from homology"/>
<feature type="domain" description="DHFR" evidence="9">
    <location>
        <begin position="5"/>
        <end position="161"/>
    </location>
</feature>
<dbReference type="PANTHER" id="PTHR48069">
    <property type="entry name" value="DIHYDROFOLATE REDUCTASE"/>
    <property type="match status" value="1"/>
</dbReference>
<dbReference type="SUPFAM" id="SSF53597">
    <property type="entry name" value="Dihydrofolate reductase-like"/>
    <property type="match status" value="1"/>
</dbReference>
<dbReference type="EC" id="1.5.1.3" evidence="3 8"/>
<dbReference type="Pfam" id="PF00186">
    <property type="entry name" value="DHFR_1"/>
    <property type="match status" value="1"/>
</dbReference>
<keyword evidence="4 8" id="KW-0554">One-carbon metabolism</keyword>
<dbReference type="Proteomes" id="UP000034320">
    <property type="component" value="Unassembled WGS sequence"/>
</dbReference>
<dbReference type="GO" id="GO:0070401">
    <property type="term" value="F:NADP+ binding"/>
    <property type="evidence" value="ECO:0007669"/>
    <property type="project" value="UniProtKB-ARBA"/>
</dbReference>
<sequence>MVQLKISIIAAIGSNKELGKDNKLLWSIPEDMYHFKQITLGHPVVMGRKTYESIGKPLEGRTNIVLTKDRDFRPEGVFVTHSIPEAISLAESRNATEVFFIGGGDVYHQAIRLADKIYLTVVEGKFEADTYFPDYSEFKNVIVEKSGSYKDYKYKFLELSKI</sequence>
<evidence type="ECO:0000256" key="8">
    <source>
        <dbReference type="PIRNR" id="PIRNR000194"/>
    </source>
</evidence>
<comment type="function">
    <text evidence="7 8">Key enzyme in folate metabolism. Catalyzes an essential reaction for de novo glycine and purine synthesis, and for DNA precursor synthesis.</text>
</comment>
<dbReference type="EMBL" id="LCDD01000049">
    <property type="protein sequence ID" value="KKS45071.1"/>
    <property type="molecule type" value="Genomic_DNA"/>
</dbReference>
<evidence type="ECO:0000313" key="10">
    <source>
        <dbReference type="EMBL" id="KKS45071.1"/>
    </source>
</evidence>
<evidence type="ECO:0000256" key="3">
    <source>
        <dbReference type="ARBA" id="ARBA00012856"/>
    </source>
</evidence>
<dbReference type="InterPro" id="IPR001796">
    <property type="entry name" value="DHFR_dom"/>
</dbReference>
<dbReference type="AlphaFoldDB" id="A0A0G1BFC8"/>
<organism evidence="10 11">
    <name type="scientific">Candidatus Gottesmanbacteria bacterium GW2011_GWA2_42_18</name>
    <dbReference type="NCBI Taxonomy" id="1618442"/>
    <lineage>
        <taxon>Bacteria</taxon>
        <taxon>Candidatus Gottesmaniibacteriota</taxon>
    </lineage>
</organism>
<accession>A0A0G1BFC8</accession>
<dbReference type="PIRSF" id="PIRSF000194">
    <property type="entry name" value="DHFR"/>
    <property type="match status" value="1"/>
</dbReference>
<dbReference type="GO" id="GO:0004146">
    <property type="term" value="F:dihydrofolate reductase activity"/>
    <property type="evidence" value="ECO:0007669"/>
    <property type="project" value="UniProtKB-EC"/>
</dbReference>
<dbReference type="GO" id="GO:0046654">
    <property type="term" value="P:tetrahydrofolate biosynthetic process"/>
    <property type="evidence" value="ECO:0007669"/>
    <property type="project" value="UniProtKB-UniPathway"/>
</dbReference>
<reference evidence="10 11" key="1">
    <citation type="journal article" date="2015" name="Nature">
        <title>rRNA introns, odd ribosomes, and small enigmatic genomes across a large radiation of phyla.</title>
        <authorList>
            <person name="Brown C.T."/>
            <person name="Hug L.A."/>
            <person name="Thomas B.C."/>
            <person name="Sharon I."/>
            <person name="Castelle C.J."/>
            <person name="Singh A."/>
            <person name="Wilkins M.J."/>
            <person name="Williams K.H."/>
            <person name="Banfield J.F."/>
        </authorList>
    </citation>
    <scope>NUCLEOTIDE SEQUENCE [LARGE SCALE GENOMIC DNA]</scope>
</reference>
<comment type="catalytic activity">
    <reaction evidence="8">
        <text>(6S)-5,6,7,8-tetrahydrofolate + NADP(+) = 7,8-dihydrofolate + NADPH + H(+)</text>
        <dbReference type="Rhea" id="RHEA:15009"/>
        <dbReference type="ChEBI" id="CHEBI:15378"/>
        <dbReference type="ChEBI" id="CHEBI:57451"/>
        <dbReference type="ChEBI" id="CHEBI:57453"/>
        <dbReference type="ChEBI" id="CHEBI:57783"/>
        <dbReference type="ChEBI" id="CHEBI:58349"/>
        <dbReference type="EC" id="1.5.1.3"/>
    </reaction>
</comment>
<dbReference type="InterPro" id="IPR012259">
    <property type="entry name" value="DHFR"/>
</dbReference>
<evidence type="ECO:0000256" key="6">
    <source>
        <dbReference type="ARBA" id="ARBA00023002"/>
    </source>
</evidence>
<gene>
    <name evidence="10" type="ORF">UV09_C0049G0002</name>
</gene>
<dbReference type="GO" id="GO:0006730">
    <property type="term" value="P:one-carbon metabolic process"/>
    <property type="evidence" value="ECO:0007669"/>
    <property type="project" value="UniProtKB-KW"/>
</dbReference>
<comment type="pathway">
    <text evidence="1 8">Cofactor biosynthesis; tetrahydrofolate biosynthesis; 5,6,7,8-tetrahydrofolate from 7,8-dihydrofolate: step 1/1.</text>
</comment>
<dbReference type="Gene3D" id="3.40.430.10">
    <property type="entry name" value="Dihydrofolate Reductase, subunit A"/>
    <property type="match status" value="1"/>
</dbReference>
<comment type="similarity">
    <text evidence="2 8">Belongs to the dihydrofolate reductase family.</text>
</comment>
<comment type="caution">
    <text evidence="10">The sequence shown here is derived from an EMBL/GenBank/DDBJ whole genome shotgun (WGS) entry which is preliminary data.</text>
</comment>
<dbReference type="GO" id="GO:0046655">
    <property type="term" value="P:folic acid metabolic process"/>
    <property type="evidence" value="ECO:0007669"/>
    <property type="project" value="TreeGrafter"/>
</dbReference>
<dbReference type="PANTHER" id="PTHR48069:SF3">
    <property type="entry name" value="DIHYDROFOLATE REDUCTASE"/>
    <property type="match status" value="1"/>
</dbReference>
<dbReference type="GO" id="GO:0046452">
    <property type="term" value="P:dihydrofolate metabolic process"/>
    <property type="evidence" value="ECO:0007669"/>
    <property type="project" value="TreeGrafter"/>
</dbReference>
<keyword evidence="5 8" id="KW-0521">NADP</keyword>
<dbReference type="InterPro" id="IPR024072">
    <property type="entry name" value="DHFR-like_dom_sf"/>
</dbReference>
<name>A0A0G1BFC8_9BACT</name>
<evidence type="ECO:0000256" key="7">
    <source>
        <dbReference type="ARBA" id="ARBA00025067"/>
    </source>
</evidence>
<dbReference type="GO" id="GO:0005829">
    <property type="term" value="C:cytosol"/>
    <property type="evidence" value="ECO:0007669"/>
    <property type="project" value="TreeGrafter"/>
</dbReference>
<evidence type="ECO:0000259" key="9">
    <source>
        <dbReference type="PROSITE" id="PS51330"/>
    </source>
</evidence>
<evidence type="ECO:0000256" key="5">
    <source>
        <dbReference type="ARBA" id="ARBA00022857"/>
    </source>
</evidence>
<dbReference type="PATRIC" id="fig|1618442.3.peg.1330"/>
<dbReference type="PROSITE" id="PS51330">
    <property type="entry name" value="DHFR_2"/>
    <property type="match status" value="1"/>
</dbReference>
<evidence type="ECO:0000313" key="11">
    <source>
        <dbReference type="Proteomes" id="UP000034320"/>
    </source>
</evidence>